<organism evidence="8">
    <name type="scientific">Trepomonas sp. PC1</name>
    <dbReference type="NCBI Taxonomy" id="1076344"/>
    <lineage>
        <taxon>Eukaryota</taxon>
        <taxon>Metamonada</taxon>
        <taxon>Diplomonadida</taxon>
        <taxon>Hexamitidae</taxon>
        <taxon>Hexamitinae</taxon>
        <taxon>Trepomonas</taxon>
    </lineage>
</organism>
<feature type="transmembrane region" description="Helical" evidence="6">
    <location>
        <begin position="216"/>
        <end position="233"/>
    </location>
</feature>
<feature type="non-terminal residue" evidence="8">
    <location>
        <position position="1"/>
    </location>
</feature>
<comment type="subcellular location">
    <subcellularLocation>
        <location evidence="1">Membrane</location>
        <topology evidence="1">Multi-pass membrane protein</topology>
    </subcellularLocation>
</comment>
<protein>
    <submittedName>
        <fullName evidence="8">Cation efflux family protein</fullName>
    </submittedName>
</protein>
<keyword evidence="5 6" id="KW-0472">Membrane</keyword>
<dbReference type="EMBL" id="GDID01000849">
    <property type="protein sequence ID" value="JAP95757.1"/>
    <property type="molecule type" value="Transcribed_RNA"/>
</dbReference>
<evidence type="ECO:0000256" key="4">
    <source>
        <dbReference type="ARBA" id="ARBA00022989"/>
    </source>
</evidence>
<dbReference type="GO" id="GO:0016020">
    <property type="term" value="C:membrane"/>
    <property type="evidence" value="ECO:0007669"/>
    <property type="project" value="UniProtKB-SubCell"/>
</dbReference>
<dbReference type="InterPro" id="IPR058533">
    <property type="entry name" value="Cation_efflux_TM"/>
</dbReference>
<gene>
    <name evidence="8" type="ORF">TPC1_11138</name>
</gene>
<keyword evidence="4 6" id="KW-1133">Transmembrane helix</keyword>
<dbReference type="PANTHER" id="PTHR43840:SF13">
    <property type="entry name" value="CATION EFFLUX PROTEIN CYTOPLASMIC DOMAIN-CONTAINING PROTEIN"/>
    <property type="match status" value="1"/>
</dbReference>
<dbReference type="SUPFAM" id="SSF161111">
    <property type="entry name" value="Cation efflux protein transmembrane domain-like"/>
    <property type="match status" value="1"/>
</dbReference>
<accession>A0A146KH14</accession>
<dbReference type="Pfam" id="PF01545">
    <property type="entry name" value="Cation_efflux"/>
    <property type="match status" value="2"/>
</dbReference>
<reference evidence="8" key="1">
    <citation type="submission" date="2015-07" db="EMBL/GenBank/DDBJ databases">
        <title>Adaptation to a free-living lifestyle via gene acquisitions in the diplomonad Trepomonas sp. PC1.</title>
        <authorList>
            <person name="Xu F."/>
            <person name="Jerlstrom-Hultqvist J."/>
            <person name="Kolisko M."/>
            <person name="Simpson A.G.B."/>
            <person name="Roger A.J."/>
            <person name="Svard S.G."/>
            <person name="Andersson J.O."/>
        </authorList>
    </citation>
    <scope>NUCLEOTIDE SEQUENCE</scope>
    <source>
        <strain evidence="8">PC1</strain>
    </source>
</reference>
<feature type="domain" description="Cation efflux protein transmembrane" evidence="7">
    <location>
        <begin position="260"/>
        <end position="393"/>
    </location>
</feature>
<dbReference type="InterPro" id="IPR050291">
    <property type="entry name" value="CDF_Transporter"/>
</dbReference>
<dbReference type="PANTHER" id="PTHR43840">
    <property type="entry name" value="MITOCHONDRIAL METAL TRANSPORTER 1-RELATED"/>
    <property type="match status" value="1"/>
</dbReference>
<feature type="domain" description="Cation efflux protein transmembrane" evidence="7">
    <location>
        <begin position="186"/>
        <end position="238"/>
    </location>
</feature>
<evidence type="ECO:0000259" key="7">
    <source>
        <dbReference type="Pfam" id="PF01545"/>
    </source>
</evidence>
<sequence>LVTSTREIAVSELPKLPAQFSHIIDEYAPTQNLIKIEEYCDCTNEKLPLEKCPHLQVDNACRDLKAYPFKISHLDSLNPDNKDDIKLRIFNRLLSKIKVSGLFKDHKCSFIDTNHKHQPQQETVYTTDEKQNLLKKDNEKIEVFEPPKCHVYRDLQKLFPTEYHNEFIDRPIIKINKEPDYLVNGSFLLNCFLMICKVIAIFFSSSMAVLTSMMDTSLDVISGVVLLMAVKYAKKGITRGKYQQTLKQEVIQYKFINAMRFENLGVLVFAIIMGTIAMVLIGESIISITEMISSDDPVELNAFIIAIMAFNIVSKLILSIWCTKAAKRTDEGKETLITYSHDHRNDFMSNSIGLLSVCLAFYLGGDWRFCDPVGAIILSAYIFWNWGSTALKMIKAFAGATDLPKERKDEHIMRLLHQFDHVFEIEAINTFLVYQSGENDIIEMRIQLPQKYEFDQIQDVFDEIIGGFESVNGVERCFVHLERDE</sequence>
<evidence type="ECO:0000313" key="8">
    <source>
        <dbReference type="EMBL" id="JAP95757.1"/>
    </source>
</evidence>
<dbReference type="GO" id="GO:0008324">
    <property type="term" value="F:monoatomic cation transmembrane transporter activity"/>
    <property type="evidence" value="ECO:0007669"/>
    <property type="project" value="InterPro"/>
</dbReference>
<dbReference type="AlphaFoldDB" id="A0A146KH14"/>
<feature type="transmembrane region" description="Helical" evidence="6">
    <location>
        <begin position="264"/>
        <end position="282"/>
    </location>
</feature>
<dbReference type="Gene3D" id="1.20.1510.10">
    <property type="entry name" value="Cation efflux protein transmembrane domain"/>
    <property type="match status" value="1"/>
</dbReference>
<evidence type="ECO:0000256" key="5">
    <source>
        <dbReference type="ARBA" id="ARBA00023136"/>
    </source>
</evidence>
<evidence type="ECO:0000256" key="1">
    <source>
        <dbReference type="ARBA" id="ARBA00004141"/>
    </source>
</evidence>
<evidence type="ECO:0000256" key="3">
    <source>
        <dbReference type="ARBA" id="ARBA00022692"/>
    </source>
</evidence>
<feature type="transmembrane region" description="Helical" evidence="6">
    <location>
        <begin position="376"/>
        <end position="398"/>
    </location>
</feature>
<keyword evidence="2" id="KW-0813">Transport</keyword>
<name>A0A146KH14_9EUKA</name>
<dbReference type="InterPro" id="IPR027469">
    <property type="entry name" value="Cation_efflux_TMD_sf"/>
</dbReference>
<evidence type="ECO:0000256" key="2">
    <source>
        <dbReference type="ARBA" id="ARBA00022448"/>
    </source>
</evidence>
<keyword evidence="3 6" id="KW-0812">Transmembrane</keyword>
<proteinExistence type="predicted"/>
<feature type="transmembrane region" description="Helical" evidence="6">
    <location>
        <begin position="302"/>
        <end position="326"/>
    </location>
</feature>
<evidence type="ECO:0000256" key="6">
    <source>
        <dbReference type="SAM" id="Phobius"/>
    </source>
</evidence>
<feature type="transmembrane region" description="Helical" evidence="6">
    <location>
        <begin position="347"/>
        <end position="364"/>
    </location>
</feature>
<feature type="transmembrane region" description="Helical" evidence="6">
    <location>
        <begin position="187"/>
        <end position="210"/>
    </location>
</feature>